<sequence length="487" mass="54763">MKKAELVFIPSPGIGHLVSTIEIAKLLVERDDRLSITVLVIKLPNDSKTTAYTEAVVASSSITKRIKFINLPDVHNTVAEVSNIALFFHLVIEAQKQQVQEAVQKLILHNNSDPDSPRLAGFVIDMFCTTMIDIANEFDVPTYMFYTSSAGYLGMSFHLQTLYEEHNIDTTELNVPNTEFKLPYFVNPVPAKVLPSVILFDKEGATAVRNFTRRFKETKGIIVNTFTELESYAGHSFFDTNPTLYPVGPIMNLKGDTQVGSGGTQQRNDIIKWLDEQPLSSVVFLCFGSMGSFNEDQVKEIAYALEKSGVRFLWSLRQAPPKGKVAFPSDYSKPQEVLPDGFLERTAEIGKVIGWAPQVEILAHKATGGFVSHCGWNSTLESIYFGVPIATWPVYAEQQFNAFELVKELGLAVEIRMDYNRDFYSESEMFVNAEQIERGIRCVMEQDSDIRKRVKEMSEKSRKALMDGGSSYSFLDRLIDDIMNNMS</sequence>
<proteinExistence type="inferred from homology"/>
<dbReference type="InterPro" id="IPR050481">
    <property type="entry name" value="UDP-glycosyltransf_plant"/>
</dbReference>
<comment type="similarity">
    <text evidence="1 4">Belongs to the UDP-glycosyltransferase family.</text>
</comment>
<evidence type="ECO:0000256" key="4">
    <source>
        <dbReference type="RuleBase" id="RU003718"/>
    </source>
</evidence>
<dbReference type="InterPro" id="IPR002213">
    <property type="entry name" value="UDP_glucos_trans"/>
</dbReference>
<name>A0AAD7VCH8_QUISA</name>
<dbReference type="CDD" id="cd03784">
    <property type="entry name" value="GT1_Gtf-like"/>
    <property type="match status" value="1"/>
</dbReference>
<dbReference type="PANTHER" id="PTHR48048:SF45">
    <property type="entry name" value="GLYCOSYLTRANSFERASE"/>
    <property type="match status" value="1"/>
</dbReference>
<evidence type="ECO:0000256" key="5">
    <source>
        <dbReference type="RuleBase" id="RU362057"/>
    </source>
</evidence>
<dbReference type="Gene3D" id="3.40.50.2000">
    <property type="entry name" value="Glycogen Phosphorylase B"/>
    <property type="match status" value="2"/>
</dbReference>
<evidence type="ECO:0000256" key="3">
    <source>
        <dbReference type="ARBA" id="ARBA00022679"/>
    </source>
</evidence>
<evidence type="ECO:0000313" key="6">
    <source>
        <dbReference type="EMBL" id="KAJ7971226.1"/>
    </source>
</evidence>
<dbReference type="AlphaFoldDB" id="A0AAD7VCH8"/>
<dbReference type="Pfam" id="PF00201">
    <property type="entry name" value="UDPGT"/>
    <property type="match status" value="1"/>
</dbReference>
<organism evidence="6 7">
    <name type="scientific">Quillaja saponaria</name>
    <name type="common">Soap bark tree</name>
    <dbReference type="NCBI Taxonomy" id="32244"/>
    <lineage>
        <taxon>Eukaryota</taxon>
        <taxon>Viridiplantae</taxon>
        <taxon>Streptophyta</taxon>
        <taxon>Embryophyta</taxon>
        <taxon>Tracheophyta</taxon>
        <taxon>Spermatophyta</taxon>
        <taxon>Magnoliopsida</taxon>
        <taxon>eudicotyledons</taxon>
        <taxon>Gunneridae</taxon>
        <taxon>Pentapetalae</taxon>
        <taxon>rosids</taxon>
        <taxon>fabids</taxon>
        <taxon>Fabales</taxon>
        <taxon>Quillajaceae</taxon>
        <taxon>Quillaja</taxon>
    </lineage>
</organism>
<gene>
    <name evidence="6" type="ORF">O6P43_009288</name>
</gene>
<keyword evidence="2 4" id="KW-0328">Glycosyltransferase</keyword>
<dbReference type="PROSITE" id="PS00375">
    <property type="entry name" value="UDPGT"/>
    <property type="match status" value="1"/>
</dbReference>
<dbReference type="Proteomes" id="UP001163823">
    <property type="component" value="Chromosome 4"/>
</dbReference>
<keyword evidence="7" id="KW-1185">Reference proteome</keyword>
<comment type="caution">
    <text evidence="6">The sequence shown here is derived from an EMBL/GenBank/DDBJ whole genome shotgun (WGS) entry which is preliminary data.</text>
</comment>
<keyword evidence="3 4" id="KW-0808">Transferase</keyword>
<evidence type="ECO:0000313" key="7">
    <source>
        <dbReference type="Proteomes" id="UP001163823"/>
    </source>
</evidence>
<dbReference type="SUPFAM" id="SSF53756">
    <property type="entry name" value="UDP-Glycosyltransferase/glycogen phosphorylase"/>
    <property type="match status" value="1"/>
</dbReference>
<dbReference type="FunFam" id="3.40.50.2000:FF:000080">
    <property type="entry name" value="Glycosyltransferase"/>
    <property type="match status" value="1"/>
</dbReference>
<dbReference type="InterPro" id="IPR035595">
    <property type="entry name" value="UDP_glycos_trans_CS"/>
</dbReference>
<dbReference type="EC" id="2.4.1.-" evidence="5"/>
<accession>A0AAD7VCH8</accession>
<dbReference type="KEGG" id="qsa:O6P43_009288"/>
<dbReference type="FunFam" id="3.40.50.2000:FF:000056">
    <property type="entry name" value="Glycosyltransferase"/>
    <property type="match status" value="1"/>
</dbReference>
<evidence type="ECO:0000256" key="1">
    <source>
        <dbReference type="ARBA" id="ARBA00009995"/>
    </source>
</evidence>
<dbReference type="GO" id="GO:0035251">
    <property type="term" value="F:UDP-glucosyltransferase activity"/>
    <property type="evidence" value="ECO:0007669"/>
    <property type="project" value="InterPro"/>
</dbReference>
<dbReference type="EMBL" id="JARAOO010000004">
    <property type="protein sequence ID" value="KAJ7971226.1"/>
    <property type="molecule type" value="Genomic_DNA"/>
</dbReference>
<dbReference type="PANTHER" id="PTHR48048">
    <property type="entry name" value="GLYCOSYLTRANSFERASE"/>
    <property type="match status" value="1"/>
</dbReference>
<evidence type="ECO:0000256" key="2">
    <source>
        <dbReference type="ARBA" id="ARBA00022676"/>
    </source>
</evidence>
<protein>
    <recommendedName>
        <fullName evidence="5">Glycosyltransferase</fullName>
        <ecNumber evidence="5">2.4.1.-</ecNumber>
    </recommendedName>
</protein>
<reference evidence="6" key="1">
    <citation type="journal article" date="2023" name="Science">
        <title>Elucidation of the pathway for biosynthesis of saponin adjuvants from the soapbark tree.</title>
        <authorList>
            <person name="Reed J."/>
            <person name="Orme A."/>
            <person name="El-Demerdash A."/>
            <person name="Owen C."/>
            <person name="Martin L.B.B."/>
            <person name="Misra R.C."/>
            <person name="Kikuchi S."/>
            <person name="Rejzek M."/>
            <person name="Martin A.C."/>
            <person name="Harkess A."/>
            <person name="Leebens-Mack J."/>
            <person name="Louveau T."/>
            <person name="Stephenson M.J."/>
            <person name="Osbourn A."/>
        </authorList>
    </citation>
    <scope>NUCLEOTIDE SEQUENCE</scope>
    <source>
        <strain evidence="6">S10</strain>
    </source>
</reference>